<gene>
    <name evidence="2" type="ORF">COV05_03300</name>
</gene>
<name>A0A2M8LGV2_9BACT</name>
<reference evidence="3" key="1">
    <citation type="submission" date="2017-09" db="EMBL/GenBank/DDBJ databases">
        <title>Depth-based differentiation of microbial function through sediment-hosted aquifers and enrichment of novel symbionts in the deep terrestrial subsurface.</title>
        <authorList>
            <person name="Probst A.J."/>
            <person name="Ladd B."/>
            <person name="Jarett J.K."/>
            <person name="Geller-Mcgrath D.E."/>
            <person name="Sieber C.M.K."/>
            <person name="Emerson J.B."/>
            <person name="Anantharaman K."/>
            <person name="Thomas B.C."/>
            <person name="Malmstrom R."/>
            <person name="Stieglmeier M."/>
            <person name="Klingl A."/>
            <person name="Woyke T."/>
            <person name="Ryan C.M."/>
            <person name="Banfield J.F."/>
        </authorList>
    </citation>
    <scope>NUCLEOTIDE SEQUENCE [LARGE SCALE GENOMIC DNA]</scope>
</reference>
<evidence type="ECO:0008006" key="4">
    <source>
        <dbReference type="Google" id="ProtNLM"/>
    </source>
</evidence>
<protein>
    <recommendedName>
        <fullName evidence="4">Cell division protein FtsL</fullName>
    </recommendedName>
</protein>
<organism evidence="2 3">
    <name type="scientific">Candidatus Uhrbacteria bacterium CG10_big_fil_rev_8_21_14_0_10_48_16</name>
    <dbReference type="NCBI Taxonomy" id="1975038"/>
    <lineage>
        <taxon>Bacteria</taxon>
        <taxon>Candidatus Uhriibacteriota</taxon>
    </lineage>
</organism>
<keyword evidence="1" id="KW-0472">Membrane</keyword>
<comment type="caution">
    <text evidence="2">The sequence shown here is derived from an EMBL/GenBank/DDBJ whole genome shotgun (WGS) entry which is preliminary data.</text>
</comment>
<feature type="transmembrane region" description="Helical" evidence="1">
    <location>
        <begin position="31"/>
        <end position="50"/>
    </location>
</feature>
<sequence length="121" mass="13480">MSPVAIQTATFSSSQVSHRISMRMWVHDHVVAINIVSLAVLGLLVVSYIVQVNATTSKGYEIRDLETQVHELSLLNQNLELETRRSQSLTHVAESVKMLGFVKAEMPNYIDSSESSFAFVD</sequence>
<keyword evidence="1" id="KW-0812">Transmembrane</keyword>
<evidence type="ECO:0000313" key="2">
    <source>
        <dbReference type="EMBL" id="PJE76679.1"/>
    </source>
</evidence>
<accession>A0A2M8LGV2</accession>
<proteinExistence type="predicted"/>
<dbReference type="Proteomes" id="UP000231436">
    <property type="component" value="Unassembled WGS sequence"/>
</dbReference>
<evidence type="ECO:0000313" key="3">
    <source>
        <dbReference type="Proteomes" id="UP000231436"/>
    </source>
</evidence>
<dbReference type="AlphaFoldDB" id="A0A2M8LGV2"/>
<dbReference type="EMBL" id="PFEU01000016">
    <property type="protein sequence ID" value="PJE76679.1"/>
    <property type="molecule type" value="Genomic_DNA"/>
</dbReference>
<evidence type="ECO:0000256" key="1">
    <source>
        <dbReference type="SAM" id="Phobius"/>
    </source>
</evidence>
<keyword evidence="1" id="KW-1133">Transmembrane helix</keyword>